<dbReference type="Proteomes" id="UP001551176">
    <property type="component" value="Unassembled WGS sequence"/>
</dbReference>
<dbReference type="Pfam" id="PF17482">
    <property type="entry name" value="Phage_sheath_1C"/>
    <property type="match status" value="1"/>
</dbReference>
<feature type="domain" description="Tail sheath protein C-terminal" evidence="3">
    <location>
        <begin position="292"/>
        <end position="398"/>
    </location>
</feature>
<dbReference type="InterPro" id="IPR052042">
    <property type="entry name" value="Tail_sheath_structural"/>
</dbReference>
<name>A0ABV3C148_9ACTN</name>
<keyword evidence="5" id="KW-1185">Reference proteome</keyword>
<organism evidence="4 5">
    <name type="scientific">Streptomyces atriruber</name>
    <dbReference type="NCBI Taxonomy" id="545121"/>
    <lineage>
        <taxon>Bacteria</taxon>
        <taxon>Bacillati</taxon>
        <taxon>Actinomycetota</taxon>
        <taxon>Actinomycetes</taxon>
        <taxon>Kitasatosporales</taxon>
        <taxon>Streptomycetaceae</taxon>
        <taxon>Streptomyces</taxon>
    </lineage>
</organism>
<evidence type="ECO:0000256" key="1">
    <source>
        <dbReference type="ARBA" id="ARBA00008005"/>
    </source>
</evidence>
<dbReference type="PANTHER" id="PTHR35861">
    <property type="match status" value="1"/>
</dbReference>
<reference evidence="4 5" key="1">
    <citation type="submission" date="2024-06" db="EMBL/GenBank/DDBJ databases">
        <title>The Natural Products Discovery Center: Release of the First 8490 Sequenced Strains for Exploring Actinobacteria Biosynthetic Diversity.</title>
        <authorList>
            <person name="Kalkreuter E."/>
            <person name="Kautsar S.A."/>
            <person name="Yang D."/>
            <person name="Bader C.D."/>
            <person name="Teijaro C.N."/>
            <person name="Fluegel L."/>
            <person name="Davis C.M."/>
            <person name="Simpson J.R."/>
            <person name="Lauterbach L."/>
            <person name="Steele A.D."/>
            <person name="Gui C."/>
            <person name="Meng S."/>
            <person name="Li G."/>
            <person name="Viehrig K."/>
            <person name="Ye F."/>
            <person name="Su P."/>
            <person name="Kiefer A.F."/>
            <person name="Nichols A."/>
            <person name="Cepeda A.J."/>
            <person name="Yan W."/>
            <person name="Fan B."/>
            <person name="Jiang Y."/>
            <person name="Adhikari A."/>
            <person name="Zheng C.-J."/>
            <person name="Schuster L."/>
            <person name="Cowan T.M."/>
            <person name="Smanski M.J."/>
            <person name="Chevrette M.G."/>
            <person name="De Carvalho L.P.S."/>
            <person name="Shen B."/>
        </authorList>
    </citation>
    <scope>NUCLEOTIDE SEQUENCE [LARGE SCALE GENOMIC DNA]</scope>
    <source>
        <strain evidence="4 5">NPDC046838</strain>
    </source>
</reference>
<gene>
    <name evidence="4" type="ORF">ABZ921_40845</name>
</gene>
<comment type="caution">
    <text evidence="4">The sequence shown here is derived from an EMBL/GenBank/DDBJ whole genome shotgun (WGS) entry which is preliminary data.</text>
</comment>
<evidence type="ECO:0000256" key="2">
    <source>
        <dbReference type="SAM" id="MobiDB-lite"/>
    </source>
</evidence>
<accession>A0ABV3C148</accession>
<dbReference type="InterPro" id="IPR020287">
    <property type="entry name" value="Tail_sheath_C"/>
</dbReference>
<comment type="similarity">
    <text evidence="1">Belongs to the myoviridae tail sheath protein family.</text>
</comment>
<dbReference type="Gene3D" id="3.40.50.11780">
    <property type="match status" value="1"/>
</dbReference>
<dbReference type="PANTHER" id="PTHR35861:SF1">
    <property type="entry name" value="PHAGE TAIL SHEATH PROTEIN"/>
    <property type="match status" value="1"/>
</dbReference>
<dbReference type="RefSeq" id="WP_359358870.1">
    <property type="nucleotide sequence ID" value="NZ_JBEYXV010000040.1"/>
</dbReference>
<proteinExistence type="inferred from homology"/>
<dbReference type="EMBL" id="JBEYXV010000040">
    <property type="protein sequence ID" value="MEU6826994.1"/>
    <property type="molecule type" value="Genomic_DNA"/>
</dbReference>
<evidence type="ECO:0000259" key="3">
    <source>
        <dbReference type="Pfam" id="PF17482"/>
    </source>
</evidence>
<feature type="compositionally biased region" description="Polar residues" evidence="2">
    <location>
        <begin position="1"/>
        <end position="16"/>
    </location>
</feature>
<sequence>MPQQQPNQPRTATTSGRLGPDIDLREPFREPDVVRGAGHGAPFIHGVHTSVAAFIGDAPSLPGKPAFVRHPLEFIEAFSSRSAEGEAPSFVHDAVLGHFRNGGGGAWVLGTGDGGRRDHGDRDRVAAYRAALARLERLPEISLVVAPDLWRVAEEADGIARAIAGHCSRVGHRVALLHTRQGLAPADVRSRPFGLAEPDAQFVAVHYPWVTVTEVGGHERLVPPSGHVSGMCCRADTEQGVHTTPVGSLVGVVKQERELTERERESVTGLGVNCLRFVQGQGVRALDAQTLSTDPDWASLGVRRLVNYTRASLEQGTRWAAFDRNTAQLRALIRQSTTTFLKGLWRQGALPGETAGEAFEVTCDDTNNTAEDVARGHVNLDVGLAAVRPAEFVTFRVQHDIGSGTI</sequence>
<protein>
    <submittedName>
        <fullName evidence="4">Phage tail sheath C-terminal domain-containing protein</fullName>
    </submittedName>
</protein>
<evidence type="ECO:0000313" key="5">
    <source>
        <dbReference type="Proteomes" id="UP001551176"/>
    </source>
</evidence>
<evidence type="ECO:0000313" key="4">
    <source>
        <dbReference type="EMBL" id="MEU6826994.1"/>
    </source>
</evidence>
<feature type="region of interest" description="Disordered" evidence="2">
    <location>
        <begin position="1"/>
        <end position="25"/>
    </location>
</feature>